<evidence type="ECO:0000313" key="1">
    <source>
        <dbReference type="EMBL" id="KAI7995029.1"/>
    </source>
</evidence>
<reference evidence="1 2" key="1">
    <citation type="journal article" date="2022" name="Plant J.">
        <title>Chromosome-level genome of Camellia lanceoleosa provides a valuable resource for understanding genome evolution and self-incompatibility.</title>
        <authorList>
            <person name="Gong W."/>
            <person name="Xiao S."/>
            <person name="Wang L."/>
            <person name="Liao Z."/>
            <person name="Chang Y."/>
            <person name="Mo W."/>
            <person name="Hu G."/>
            <person name="Li W."/>
            <person name="Zhao G."/>
            <person name="Zhu H."/>
            <person name="Hu X."/>
            <person name="Ji K."/>
            <person name="Xiang X."/>
            <person name="Song Q."/>
            <person name="Yuan D."/>
            <person name="Jin S."/>
            <person name="Zhang L."/>
        </authorList>
    </citation>
    <scope>NUCLEOTIDE SEQUENCE [LARGE SCALE GENOMIC DNA]</scope>
    <source>
        <strain evidence="1">SQ_2022a</strain>
    </source>
</reference>
<proteinExistence type="predicted"/>
<accession>A0ACC0G3B9</accession>
<protein>
    <submittedName>
        <fullName evidence="1">Alpha-L-arabinofuranosidase 1</fullName>
    </submittedName>
</protein>
<dbReference type="Proteomes" id="UP001060215">
    <property type="component" value="Chromosome 12"/>
</dbReference>
<gene>
    <name evidence="1" type="ORF">LOK49_LG11G01828</name>
</gene>
<dbReference type="EMBL" id="CM045769">
    <property type="protein sequence ID" value="KAI7995029.1"/>
    <property type="molecule type" value="Genomic_DNA"/>
</dbReference>
<keyword evidence="2" id="KW-1185">Reference proteome</keyword>
<name>A0ACC0G3B9_9ERIC</name>
<sequence length="138" mass="15496">MYCLSSIELQWNEGDLSFLHDIVEMASYAPLFVNTNDRRWNPDAIVFNSFQQYGTLSYWMQHFFIESSGATLLNSTLKANSSSSLVASAIAWSEDDKNYLRIKSRGSTRDGTGVYDSIVNQVLTKAWMFGSPSGDKPS</sequence>
<organism evidence="1 2">
    <name type="scientific">Camellia lanceoleosa</name>
    <dbReference type="NCBI Taxonomy" id="1840588"/>
    <lineage>
        <taxon>Eukaryota</taxon>
        <taxon>Viridiplantae</taxon>
        <taxon>Streptophyta</taxon>
        <taxon>Embryophyta</taxon>
        <taxon>Tracheophyta</taxon>
        <taxon>Spermatophyta</taxon>
        <taxon>Magnoliopsida</taxon>
        <taxon>eudicotyledons</taxon>
        <taxon>Gunneridae</taxon>
        <taxon>Pentapetalae</taxon>
        <taxon>asterids</taxon>
        <taxon>Ericales</taxon>
        <taxon>Theaceae</taxon>
        <taxon>Camellia</taxon>
    </lineage>
</organism>
<evidence type="ECO:0000313" key="2">
    <source>
        <dbReference type="Proteomes" id="UP001060215"/>
    </source>
</evidence>
<comment type="caution">
    <text evidence="1">The sequence shown here is derived from an EMBL/GenBank/DDBJ whole genome shotgun (WGS) entry which is preliminary data.</text>
</comment>